<dbReference type="GeneID" id="36538544"/>
<dbReference type="VEuPathDB" id="FungiDB:P174DRAFT_504492"/>
<comment type="caution">
    <text evidence="2">The sequence shown here is derived from an EMBL/GenBank/DDBJ whole genome shotgun (WGS) entry which is preliminary data.</text>
</comment>
<dbReference type="EMBL" id="MSZS01000005">
    <property type="protein sequence ID" value="PKX92272.1"/>
    <property type="molecule type" value="Genomic_DNA"/>
</dbReference>
<gene>
    <name evidence="2" type="ORF">P174DRAFT_504492</name>
</gene>
<evidence type="ECO:0000313" key="3">
    <source>
        <dbReference type="Proteomes" id="UP000234474"/>
    </source>
</evidence>
<keyword evidence="3" id="KW-1185">Reference proteome</keyword>
<name>A0A2I1C3R1_ASPN1</name>
<evidence type="ECO:0000256" key="1">
    <source>
        <dbReference type="SAM" id="MobiDB-lite"/>
    </source>
</evidence>
<organism evidence="2 3">
    <name type="scientific">Aspergillus novofumigatus (strain IBT 16806)</name>
    <dbReference type="NCBI Taxonomy" id="1392255"/>
    <lineage>
        <taxon>Eukaryota</taxon>
        <taxon>Fungi</taxon>
        <taxon>Dikarya</taxon>
        <taxon>Ascomycota</taxon>
        <taxon>Pezizomycotina</taxon>
        <taxon>Eurotiomycetes</taxon>
        <taxon>Eurotiomycetidae</taxon>
        <taxon>Eurotiales</taxon>
        <taxon>Aspergillaceae</taxon>
        <taxon>Aspergillus</taxon>
        <taxon>Aspergillus subgen. Fumigati</taxon>
    </lineage>
</organism>
<dbReference type="RefSeq" id="XP_024680867.1">
    <property type="nucleotide sequence ID" value="XM_024831207.1"/>
</dbReference>
<protein>
    <recommendedName>
        <fullName evidence="4">GAG-pre-integrase domain-containing protein</fullName>
    </recommendedName>
</protein>
<evidence type="ECO:0008006" key="4">
    <source>
        <dbReference type="Google" id="ProtNLM"/>
    </source>
</evidence>
<accession>A0A2I1C3R1</accession>
<sequence>MVGWHQRLCHISFRDVLKLANTGTIRITGSKTMPFCDTGKRCKRSIPSTAAQRAVKPLARIHIDIAGDGSSLGCSDEDPPAEKTTSTQNKFLNFSPKPRSFELKIRPVSHDDDSYQLSLFL</sequence>
<dbReference type="OrthoDB" id="4496038at2759"/>
<evidence type="ECO:0000313" key="2">
    <source>
        <dbReference type="EMBL" id="PKX92272.1"/>
    </source>
</evidence>
<feature type="region of interest" description="Disordered" evidence="1">
    <location>
        <begin position="68"/>
        <end position="93"/>
    </location>
</feature>
<dbReference type="Proteomes" id="UP000234474">
    <property type="component" value="Unassembled WGS sequence"/>
</dbReference>
<dbReference type="AlphaFoldDB" id="A0A2I1C3R1"/>
<feature type="compositionally biased region" description="Polar residues" evidence="1">
    <location>
        <begin position="83"/>
        <end position="92"/>
    </location>
</feature>
<reference evidence="3" key="1">
    <citation type="journal article" date="2018" name="Proc. Natl. Acad. Sci. U.S.A.">
        <title>Linking secondary metabolites to gene clusters through genome sequencing of six diverse Aspergillus species.</title>
        <authorList>
            <person name="Kaerboelling I."/>
            <person name="Vesth T.C."/>
            <person name="Frisvad J.C."/>
            <person name="Nybo J.L."/>
            <person name="Theobald S."/>
            <person name="Kuo A."/>
            <person name="Bowyer P."/>
            <person name="Matsuda Y."/>
            <person name="Mondo S."/>
            <person name="Lyhne E.K."/>
            <person name="Kogle M.E."/>
            <person name="Clum A."/>
            <person name="Lipzen A."/>
            <person name="Salamov A."/>
            <person name="Ngan C.Y."/>
            <person name="Daum C."/>
            <person name="Chiniquy J."/>
            <person name="Barry K."/>
            <person name="LaButti K."/>
            <person name="Haridas S."/>
            <person name="Simmons B.A."/>
            <person name="Magnuson J.K."/>
            <person name="Mortensen U.H."/>
            <person name="Larsen T.O."/>
            <person name="Grigoriev I.V."/>
            <person name="Baker S.E."/>
            <person name="Andersen M.R."/>
        </authorList>
    </citation>
    <scope>NUCLEOTIDE SEQUENCE [LARGE SCALE GENOMIC DNA]</scope>
    <source>
        <strain evidence="3">IBT 16806</strain>
    </source>
</reference>
<proteinExistence type="predicted"/>